<dbReference type="AlphaFoldDB" id="K0Q142"/>
<keyword evidence="1" id="KW-0732">Signal</keyword>
<feature type="signal peptide" evidence="1">
    <location>
        <begin position="1"/>
        <end position="19"/>
    </location>
</feature>
<dbReference type="STRING" id="1211777.BN77_3285"/>
<dbReference type="Proteomes" id="UP000009319">
    <property type="component" value="Unassembled WGS sequence"/>
</dbReference>
<feature type="chain" id="PRO_5003835744" evidence="1">
    <location>
        <begin position="20"/>
        <end position="75"/>
    </location>
</feature>
<comment type="caution">
    <text evidence="2">The sequence shown here is derived from an EMBL/GenBank/DDBJ whole genome shotgun (WGS) entry which is preliminary data.</text>
</comment>
<protein>
    <submittedName>
        <fullName evidence="2">Uncharacterized protein</fullName>
    </submittedName>
</protein>
<gene>
    <name evidence="2" type="ORF">BN77_3285</name>
</gene>
<evidence type="ECO:0000313" key="2">
    <source>
        <dbReference type="EMBL" id="CCM76094.1"/>
    </source>
</evidence>
<keyword evidence="3" id="KW-1185">Reference proteome</keyword>
<name>K0Q142_9HYPH</name>
<reference evidence="2 3" key="1">
    <citation type="journal article" date="2013" name="Genome Announc.">
        <title>Draft Genome Sequence of Rhizobium mesoamericanum STM3625, a Nitrogen-Fixing Symbiont of Mimosa pudica Isolated in French Guiana (South America).</title>
        <authorList>
            <person name="Moulin L."/>
            <person name="Mornico D."/>
            <person name="Melkonian R."/>
            <person name="Klonowska A."/>
        </authorList>
    </citation>
    <scope>NUCLEOTIDE SEQUENCE [LARGE SCALE GENOMIC DNA]</scope>
    <source>
        <strain evidence="2 3">STM3625</strain>
    </source>
</reference>
<dbReference type="RefSeq" id="WP_007533434.1">
    <property type="nucleotide sequence ID" value="NZ_HF536772.1"/>
</dbReference>
<evidence type="ECO:0000256" key="1">
    <source>
        <dbReference type="SAM" id="SignalP"/>
    </source>
</evidence>
<sequence>MRILVVTFAMLALAAVPCAWDSAPGESSPIAALFSLLSPANAGSNERAQTAQGTFVATPSDKVLAHYVRYRGPLG</sequence>
<dbReference type="EMBL" id="CANI01000021">
    <property type="protein sequence ID" value="CCM76094.1"/>
    <property type="molecule type" value="Genomic_DNA"/>
</dbReference>
<dbReference type="eggNOG" id="ENOG5032IAR">
    <property type="taxonomic scope" value="Bacteria"/>
</dbReference>
<evidence type="ECO:0000313" key="3">
    <source>
        <dbReference type="Proteomes" id="UP000009319"/>
    </source>
</evidence>
<dbReference type="HOGENOM" id="CLU_2668547_0_0_5"/>
<proteinExistence type="predicted"/>
<accession>K0Q142</accession>
<organism evidence="2 3">
    <name type="scientific">Rhizobium mesoamericanum STM3625</name>
    <dbReference type="NCBI Taxonomy" id="1211777"/>
    <lineage>
        <taxon>Bacteria</taxon>
        <taxon>Pseudomonadati</taxon>
        <taxon>Pseudomonadota</taxon>
        <taxon>Alphaproteobacteria</taxon>
        <taxon>Hyphomicrobiales</taxon>
        <taxon>Rhizobiaceae</taxon>
        <taxon>Rhizobium/Agrobacterium group</taxon>
        <taxon>Rhizobium</taxon>
    </lineage>
</organism>